<dbReference type="Pfam" id="PF02579">
    <property type="entry name" value="Nitro_FeMo-Co"/>
    <property type="match status" value="1"/>
</dbReference>
<evidence type="ECO:0000256" key="2">
    <source>
        <dbReference type="HAMAP-Rule" id="MF_00674"/>
    </source>
</evidence>
<evidence type="ECO:0000313" key="5">
    <source>
        <dbReference type="Proteomes" id="UP000194903"/>
    </source>
</evidence>
<proteinExistence type="inferred from homology"/>
<name>A0A252F1A0_9FIRM</name>
<keyword evidence="5" id="KW-1185">Reference proteome</keyword>
<dbReference type="InterPro" id="IPR036105">
    <property type="entry name" value="DiNase_FeMo-co_biosyn_sf"/>
</dbReference>
<dbReference type="OrthoDB" id="280278at2"/>
<feature type="domain" description="Dinitrogenase iron-molybdenum cofactor biosynthesis" evidence="3">
    <location>
        <begin position="136"/>
        <end position="219"/>
    </location>
</feature>
<sequence length="259" mass="27206">MPRPTKCRRVCGLPEHTVFGPAGQAHTPAVTMTVDEYETIRLIDLEGLTQEECAAQMGIARATVAGIWTRARRKTADALVNGRQLVVAGGNYALCRRSEPGCCGHNAACRGRVDHMAVFRTDEGENSMKIAATYENGQIFQHFGHTEQFKIYTVENDHITNMEVVSTDGSGHGALAEFLKKQGVGILVCGGIGGGARTALMDAGIAVFAGASGEADLQVGALLAGMLAPNPDVTCDHHDHGEGHSCGSCGSRGTCGGHC</sequence>
<accession>A0A252F1A0</accession>
<dbReference type="PANTHER" id="PTHR37478:SF2">
    <property type="entry name" value="UPF0251 PROTEIN TK0562"/>
    <property type="match status" value="1"/>
</dbReference>
<dbReference type="Pfam" id="PF02001">
    <property type="entry name" value="DUF134"/>
    <property type="match status" value="1"/>
</dbReference>
<reference evidence="4 5" key="1">
    <citation type="submission" date="2017-05" db="EMBL/GenBank/DDBJ databases">
        <title>Butyricicoccus porcorum sp. nov. a butyrate-producing bacterium from the swine intestinal tract.</title>
        <authorList>
            <person name="Trachsel J."/>
            <person name="Humphrey S."/>
            <person name="Allen H.K."/>
        </authorList>
    </citation>
    <scope>NUCLEOTIDE SEQUENCE [LARGE SCALE GENOMIC DNA]</scope>
    <source>
        <strain evidence="4">BB10</strain>
    </source>
</reference>
<evidence type="ECO:0000256" key="1">
    <source>
        <dbReference type="ARBA" id="ARBA00009350"/>
    </source>
</evidence>
<gene>
    <name evidence="4" type="ORF">CBW42_13130</name>
</gene>
<dbReference type="InterPro" id="IPR036388">
    <property type="entry name" value="WH-like_DNA-bd_sf"/>
</dbReference>
<dbReference type="Proteomes" id="UP000194903">
    <property type="component" value="Unassembled WGS sequence"/>
</dbReference>
<dbReference type="PANTHER" id="PTHR37478">
    <property type="match status" value="1"/>
</dbReference>
<organism evidence="4 5">
    <name type="scientific">Butyricicoccus porcorum</name>
    <dbReference type="NCBI Taxonomy" id="1945634"/>
    <lineage>
        <taxon>Bacteria</taxon>
        <taxon>Bacillati</taxon>
        <taxon>Bacillota</taxon>
        <taxon>Clostridia</taxon>
        <taxon>Eubacteriales</taxon>
        <taxon>Butyricicoccaceae</taxon>
        <taxon>Butyricicoccus</taxon>
    </lineage>
</organism>
<dbReference type="RefSeq" id="WP_087022614.1">
    <property type="nucleotide sequence ID" value="NZ_CP178353.1"/>
</dbReference>
<dbReference type="InterPro" id="IPR002852">
    <property type="entry name" value="UPF0251"/>
</dbReference>
<keyword evidence="4" id="KW-0238">DNA-binding</keyword>
<dbReference type="InterPro" id="IPR013324">
    <property type="entry name" value="RNA_pol_sigma_r3/r4-like"/>
</dbReference>
<evidence type="ECO:0000259" key="3">
    <source>
        <dbReference type="Pfam" id="PF02579"/>
    </source>
</evidence>
<protein>
    <recommendedName>
        <fullName evidence="2">UPF0251 protein CBW42_13130</fullName>
    </recommendedName>
</protein>
<comment type="caution">
    <text evidence="4">The sequence shown here is derived from an EMBL/GenBank/DDBJ whole genome shotgun (WGS) entry which is preliminary data.</text>
</comment>
<dbReference type="CDD" id="cd00851">
    <property type="entry name" value="MTH1175"/>
    <property type="match status" value="1"/>
</dbReference>
<dbReference type="SUPFAM" id="SSF88659">
    <property type="entry name" value="Sigma3 and sigma4 domains of RNA polymerase sigma factors"/>
    <property type="match status" value="1"/>
</dbReference>
<dbReference type="AlphaFoldDB" id="A0A252F1A0"/>
<dbReference type="Gene3D" id="1.10.10.10">
    <property type="entry name" value="Winged helix-like DNA-binding domain superfamily/Winged helix DNA-binding domain"/>
    <property type="match status" value="1"/>
</dbReference>
<dbReference type="Gene3D" id="3.30.420.130">
    <property type="entry name" value="Dinitrogenase iron-molybdenum cofactor biosynthesis domain"/>
    <property type="match status" value="1"/>
</dbReference>
<dbReference type="SUPFAM" id="SSF53146">
    <property type="entry name" value="Nitrogenase accessory factor-like"/>
    <property type="match status" value="1"/>
</dbReference>
<dbReference type="InterPro" id="IPR003731">
    <property type="entry name" value="Di-Nase_FeMo-co_biosynth"/>
</dbReference>
<comment type="similarity">
    <text evidence="1 2">Belongs to the UPF0251 family.</text>
</comment>
<evidence type="ECO:0000313" key="4">
    <source>
        <dbReference type="EMBL" id="OUM19451.1"/>
    </source>
</evidence>
<dbReference type="InterPro" id="IPR033913">
    <property type="entry name" value="MTH1175_dom"/>
</dbReference>
<dbReference type="EMBL" id="NHOC01000019">
    <property type="protein sequence ID" value="OUM19451.1"/>
    <property type="molecule type" value="Genomic_DNA"/>
</dbReference>
<dbReference type="GO" id="GO:0003677">
    <property type="term" value="F:DNA binding"/>
    <property type="evidence" value="ECO:0007669"/>
    <property type="project" value="UniProtKB-KW"/>
</dbReference>
<dbReference type="HAMAP" id="MF_00674">
    <property type="entry name" value="UPF0251"/>
    <property type="match status" value="1"/>
</dbReference>